<dbReference type="Proteomes" id="UP000540506">
    <property type="component" value="Unassembled WGS sequence"/>
</dbReference>
<evidence type="ECO:0000313" key="4">
    <source>
        <dbReference type="EMBL" id="MBB4921552.1"/>
    </source>
</evidence>
<dbReference type="Gene3D" id="3.40.50.1820">
    <property type="entry name" value="alpha/beta hydrolase"/>
    <property type="match status" value="1"/>
</dbReference>
<dbReference type="GO" id="GO:0008610">
    <property type="term" value="P:lipid biosynthetic process"/>
    <property type="evidence" value="ECO:0007669"/>
    <property type="project" value="TreeGrafter"/>
</dbReference>
<organism evidence="4 5">
    <name type="scientific">Kitasatospora kifunensis</name>
    <name type="common">Streptomyces kifunensis</name>
    <dbReference type="NCBI Taxonomy" id="58351"/>
    <lineage>
        <taxon>Bacteria</taxon>
        <taxon>Bacillati</taxon>
        <taxon>Actinomycetota</taxon>
        <taxon>Actinomycetes</taxon>
        <taxon>Kitasatosporales</taxon>
        <taxon>Streptomycetaceae</taxon>
        <taxon>Kitasatospora</taxon>
    </lineage>
</organism>
<dbReference type="EC" id="3.1.2.21" evidence="4"/>
<gene>
    <name evidence="4" type="ORF">FHR34_000545</name>
</gene>
<dbReference type="SUPFAM" id="SSF53474">
    <property type="entry name" value="alpha/beta-Hydrolases"/>
    <property type="match status" value="1"/>
</dbReference>
<dbReference type="InterPro" id="IPR029058">
    <property type="entry name" value="AB_hydrolase_fold"/>
</dbReference>
<dbReference type="InterPro" id="IPR012223">
    <property type="entry name" value="TEII"/>
</dbReference>
<comment type="similarity">
    <text evidence="1">Belongs to the thioesterase family.</text>
</comment>
<sequence>MRNRWLLRFPPRPEARIRLLCLPGAGAAAAMYRSWGELLPSEVEVCAVQLPGRGARLREPLHTLMDPLADALAEVVLAEPGLPTVIFGHSLGSLIGFELAHRLRDSADHAPLALVAAAHRAPRLGSAALPYHRSTEEELAKVMTALGGTPAEVLARPELLRLALPSIRADFELDYTYRYQERPALSIPISVYGGLGDNSVGQGELDAWRSHTTGAFSLRMLPGNHFFPTGPSGPELLALLTADLLQHV</sequence>
<dbReference type="InterPro" id="IPR001031">
    <property type="entry name" value="Thioesterase"/>
</dbReference>
<dbReference type="PANTHER" id="PTHR11487">
    <property type="entry name" value="THIOESTERASE"/>
    <property type="match status" value="1"/>
</dbReference>
<evidence type="ECO:0000259" key="3">
    <source>
        <dbReference type="SMART" id="SM00824"/>
    </source>
</evidence>
<accession>A0A7W7VSV6</accession>
<proteinExistence type="inferred from homology"/>
<feature type="domain" description="Thioesterase TesA-like" evidence="3">
    <location>
        <begin position="20"/>
        <end position="244"/>
    </location>
</feature>
<dbReference type="AlphaFoldDB" id="A0A7W7VSV6"/>
<keyword evidence="5" id="KW-1185">Reference proteome</keyword>
<dbReference type="Pfam" id="PF00975">
    <property type="entry name" value="Thioesterase"/>
    <property type="match status" value="1"/>
</dbReference>
<dbReference type="GO" id="GO:0016297">
    <property type="term" value="F:fatty acyl-[ACP] hydrolase activity"/>
    <property type="evidence" value="ECO:0007669"/>
    <property type="project" value="UniProtKB-EC"/>
</dbReference>
<evidence type="ECO:0000256" key="2">
    <source>
        <dbReference type="ARBA" id="ARBA00022801"/>
    </source>
</evidence>
<name>A0A7W7VSV6_KITKI</name>
<reference evidence="4 5" key="1">
    <citation type="submission" date="2020-08" db="EMBL/GenBank/DDBJ databases">
        <title>Sequencing the genomes of 1000 actinobacteria strains.</title>
        <authorList>
            <person name="Klenk H.-P."/>
        </authorList>
    </citation>
    <scope>NUCLEOTIDE SEQUENCE [LARGE SCALE GENOMIC DNA]</scope>
    <source>
        <strain evidence="4 5">DSM 41654</strain>
    </source>
</reference>
<comment type="caution">
    <text evidence="4">The sequence shown here is derived from an EMBL/GenBank/DDBJ whole genome shotgun (WGS) entry which is preliminary data.</text>
</comment>
<evidence type="ECO:0000256" key="1">
    <source>
        <dbReference type="ARBA" id="ARBA00007169"/>
    </source>
</evidence>
<keyword evidence="2 4" id="KW-0378">Hydrolase</keyword>
<evidence type="ECO:0000313" key="5">
    <source>
        <dbReference type="Proteomes" id="UP000540506"/>
    </source>
</evidence>
<dbReference type="RefSeq" id="WP_184933863.1">
    <property type="nucleotide sequence ID" value="NZ_JACHJV010000001.1"/>
</dbReference>
<protein>
    <submittedName>
        <fullName evidence="4">Medium-chain acyl-[acyl-carrier-protein] hydrolase</fullName>
        <ecNumber evidence="4">3.1.2.21</ecNumber>
    </submittedName>
</protein>
<dbReference type="InterPro" id="IPR020802">
    <property type="entry name" value="TesA-like"/>
</dbReference>
<dbReference type="SMART" id="SM00824">
    <property type="entry name" value="PKS_TE"/>
    <property type="match status" value="1"/>
</dbReference>
<dbReference type="PANTHER" id="PTHR11487:SF0">
    <property type="entry name" value="S-ACYL FATTY ACID SYNTHASE THIOESTERASE, MEDIUM CHAIN"/>
    <property type="match status" value="1"/>
</dbReference>
<dbReference type="EMBL" id="JACHJV010000001">
    <property type="protein sequence ID" value="MBB4921552.1"/>
    <property type="molecule type" value="Genomic_DNA"/>
</dbReference>